<dbReference type="PROSITE" id="PS50893">
    <property type="entry name" value="ABC_TRANSPORTER_2"/>
    <property type="match status" value="2"/>
</dbReference>
<dbReference type="GO" id="GO:0042626">
    <property type="term" value="F:ATPase-coupled transmembrane transporter activity"/>
    <property type="evidence" value="ECO:0007669"/>
    <property type="project" value="TreeGrafter"/>
</dbReference>
<dbReference type="InterPro" id="IPR003439">
    <property type="entry name" value="ABC_transporter-like_ATP-bd"/>
</dbReference>
<comment type="similarity">
    <text evidence="2">Belongs to the ABC transporter superfamily.</text>
</comment>
<dbReference type="Pfam" id="PF00005">
    <property type="entry name" value="ABC_tran"/>
    <property type="match status" value="2"/>
</dbReference>
<dbReference type="Proteomes" id="UP000577408">
    <property type="component" value="Unassembled WGS sequence"/>
</dbReference>
<evidence type="ECO:0000256" key="4">
    <source>
        <dbReference type="ARBA" id="ARBA00022475"/>
    </source>
</evidence>
<dbReference type="RefSeq" id="WP_181192379.1">
    <property type="nucleotide sequence ID" value="NZ_JABFED010000004.1"/>
</dbReference>
<dbReference type="EMBL" id="JABFED010000004">
    <property type="protein sequence ID" value="MBA1837675.1"/>
    <property type="molecule type" value="Genomic_DNA"/>
</dbReference>
<dbReference type="PANTHER" id="PTHR43553">
    <property type="entry name" value="HEAVY METAL TRANSPORTER"/>
    <property type="match status" value="1"/>
</dbReference>
<evidence type="ECO:0000256" key="6">
    <source>
        <dbReference type="ARBA" id="ARBA00022840"/>
    </source>
</evidence>
<dbReference type="InterPro" id="IPR025662">
    <property type="entry name" value="Sigma_54_int_dom_ATP-bd_1"/>
</dbReference>
<dbReference type="InterPro" id="IPR015856">
    <property type="entry name" value="ABC_transpr_CbiO/EcfA_su"/>
</dbReference>
<evidence type="ECO:0000256" key="2">
    <source>
        <dbReference type="ARBA" id="ARBA00005417"/>
    </source>
</evidence>
<keyword evidence="7" id="KW-1278">Translocase</keyword>
<dbReference type="GO" id="GO:0016887">
    <property type="term" value="F:ATP hydrolysis activity"/>
    <property type="evidence" value="ECO:0007669"/>
    <property type="project" value="InterPro"/>
</dbReference>
<dbReference type="GO" id="GO:0005524">
    <property type="term" value="F:ATP binding"/>
    <property type="evidence" value="ECO:0007669"/>
    <property type="project" value="UniProtKB-KW"/>
</dbReference>
<evidence type="ECO:0000259" key="9">
    <source>
        <dbReference type="PROSITE" id="PS50893"/>
    </source>
</evidence>
<reference evidence="10 11" key="1">
    <citation type="submission" date="2020-05" db="EMBL/GenBank/DDBJ databases">
        <title>Descriptions of Corynebacterium xxxx sp. nov., Corynebacterium yyyy sp. nov. and Corynebacterium zzzz sp. nov.</title>
        <authorList>
            <person name="Zhang G."/>
        </authorList>
    </citation>
    <scope>NUCLEOTIDE SEQUENCE [LARGE SCALE GENOMIC DNA]</scope>
    <source>
        <strain evidence="11">zg-913</strain>
    </source>
</reference>
<keyword evidence="4" id="KW-1003">Cell membrane</keyword>
<keyword evidence="6 10" id="KW-0067">ATP-binding</keyword>
<name>A0A7V8UUN5_9CORY</name>
<keyword evidence="5" id="KW-0547">Nucleotide-binding</keyword>
<evidence type="ECO:0000256" key="1">
    <source>
        <dbReference type="ARBA" id="ARBA00004202"/>
    </source>
</evidence>
<evidence type="ECO:0000256" key="8">
    <source>
        <dbReference type="ARBA" id="ARBA00023136"/>
    </source>
</evidence>
<evidence type="ECO:0000256" key="7">
    <source>
        <dbReference type="ARBA" id="ARBA00022967"/>
    </source>
</evidence>
<dbReference type="InterPro" id="IPR003593">
    <property type="entry name" value="AAA+_ATPase"/>
</dbReference>
<dbReference type="SUPFAM" id="SSF52540">
    <property type="entry name" value="P-loop containing nucleoside triphosphate hydrolases"/>
    <property type="match status" value="2"/>
</dbReference>
<keyword evidence="11" id="KW-1185">Reference proteome</keyword>
<dbReference type="InterPro" id="IPR027417">
    <property type="entry name" value="P-loop_NTPase"/>
</dbReference>
<dbReference type="PROSITE" id="PS00675">
    <property type="entry name" value="SIGMA54_INTERACT_1"/>
    <property type="match status" value="1"/>
</dbReference>
<feature type="domain" description="ABC transporter" evidence="9">
    <location>
        <begin position="5"/>
        <end position="232"/>
    </location>
</feature>
<dbReference type="GO" id="GO:0043190">
    <property type="term" value="C:ATP-binding cassette (ABC) transporter complex"/>
    <property type="evidence" value="ECO:0007669"/>
    <property type="project" value="TreeGrafter"/>
</dbReference>
<evidence type="ECO:0000313" key="10">
    <source>
        <dbReference type="EMBL" id="MBA1837675.1"/>
    </source>
</evidence>
<protein>
    <submittedName>
        <fullName evidence="10">ABC transporter ATP-binding protein</fullName>
    </submittedName>
</protein>
<dbReference type="CDD" id="cd03225">
    <property type="entry name" value="ABC_cobalt_CbiO_domain1"/>
    <property type="match status" value="2"/>
</dbReference>
<feature type="domain" description="ABC transporter" evidence="9">
    <location>
        <begin position="233"/>
        <end position="446"/>
    </location>
</feature>
<dbReference type="SMART" id="SM00382">
    <property type="entry name" value="AAA"/>
    <property type="match status" value="2"/>
</dbReference>
<proteinExistence type="inferred from homology"/>
<accession>A0A7V8UUN5</accession>
<keyword evidence="8" id="KW-0472">Membrane</keyword>
<dbReference type="InterPro" id="IPR017871">
    <property type="entry name" value="ABC_transporter-like_CS"/>
</dbReference>
<keyword evidence="3" id="KW-0813">Transport</keyword>
<comment type="subcellular location">
    <subcellularLocation>
        <location evidence="1">Cell membrane</location>
        <topology evidence="1">Peripheral membrane protein</topology>
    </subcellularLocation>
</comment>
<dbReference type="AlphaFoldDB" id="A0A7V8UUN5"/>
<dbReference type="Gene3D" id="3.40.50.300">
    <property type="entry name" value="P-loop containing nucleotide triphosphate hydrolases"/>
    <property type="match status" value="2"/>
</dbReference>
<evidence type="ECO:0000313" key="11">
    <source>
        <dbReference type="Proteomes" id="UP000577408"/>
    </source>
</evidence>
<organism evidence="10 11">
    <name type="scientific">Corynebacterium wankanglinii</name>
    <dbReference type="NCBI Taxonomy" id="2735136"/>
    <lineage>
        <taxon>Bacteria</taxon>
        <taxon>Bacillati</taxon>
        <taxon>Actinomycetota</taxon>
        <taxon>Actinomycetes</taxon>
        <taxon>Mycobacteriales</taxon>
        <taxon>Corynebacteriaceae</taxon>
        <taxon>Corynebacterium</taxon>
    </lineage>
</organism>
<comment type="caution">
    <text evidence="10">The sequence shown here is derived from an EMBL/GenBank/DDBJ whole genome shotgun (WGS) entry which is preliminary data.</text>
</comment>
<dbReference type="PROSITE" id="PS00211">
    <property type="entry name" value="ABC_TRANSPORTER_1"/>
    <property type="match status" value="2"/>
</dbReference>
<evidence type="ECO:0000256" key="5">
    <source>
        <dbReference type="ARBA" id="ARBA00022741"/>
    </source>
</evidence>
<sequence>MSLAIHARGLTYQHATRPQPAFTHVDLDIARGERVLITGDSGSGKSTLLAVIAKLIDDSEDGSRTGTLNVDGTVGMVLQDPEAQTILSRVGDDVAFGAENLSVPRGEIWPRVEKALAAVGLDVPLGHKTAHLSGGQKQRLALAGVIAMGADILILDEPTANLDPRGRDEVIAAVDRVCQLTGATLIVVEHRPKHWADVVDTYYRLETAGLVRISASELPDAPALPPAKTVPPGAPVAVATHELLTRFGPPRTVAAPEGFSTVVTGENGAGKTTLVQVLAGLTPPERGRVEYSETIAQGLTRPSIKWSSKELASRIGYVFQEPEHQFVTATVREEMALSGAPQERIDALLQRLRLEHLVDANPFTLSGGEKRRLSVATALVNAPQLLILDEPTFGQDDRTFVELVGLIRELTQQGVTVISITHDEAFIASLGDHIERVVARSDAEEDGR</sequence>
<evidence type="ECO:0000256" key="3">
    <source>
        <dbReference type="ARBA" id="ARBA00022448"/>
    </source>
</evidence>
<dbReference type="InterPro" id="IPR050095">
    <property type="entry name" value="ECF_ABC_transporter_ATP-bd"/>
</dbReference>
<dbReference type="PANTHER" id="PTHR43553:SF27">
    <property type="entry name" value="ENERGY-COUPLING FACTOR TRANSPORTER ATP-BINDING PROTEIN ECFA2"/>
    <property type="match status" value="1"/>
</dbReference>
<gene>
    <name evidence="10" type="ORF">HMA55_07165</name>
</gene>